<accession>A0A9D2N0Q7</accession>
<dbReference type="Pfam" id="PF00440">
    <property type="entry name" value="TetR_N"/>
    <property type="match status" value="1"/>
</dbReference>
<dbReference type="InterPro" id="IPR001647">
    <property type="entry name" value="HTH_TetR"/>
</dbReference>
<protein>
    <submittedName>
        <fullName evidence="4">TetR/AcrR family transcriptional regulator</fullName>
    </submittedName>
</protein>
<dbReference type="SUPFAM" id="SSF46689">
    <property type="entry name" value="Homeodomain-like"/>
    <property type="match status" value="1"/>
</dbReference>
<evidence type="ECO:0000313" key="5">
    <source>
        <dbReference type="Proteomes" id="UP000823910"/>
    </source>
</evidence>
<evidence type="ECO:0000259" key="3">
    <source>
        <dbReference type="PROSITE" id="PS50977"/>
    </source>
</evidence>
<dbReference type="InterPro" id="IPR050624">
    <property type="entry name" value="HTH-type_Tx_Regulator"/>
</dbReference>
<dbReference type="Pfam" id="PF14278">
    <property type="entry name" value="TetR_C_8"/>
    <property type="match status" value="1"/>
</dbReference>
<feature type="domain" description="HTH tetR-type" evidence="3">
    <location>
        <begin position="5"/>
        <end position="65"/>
    </location>
</feature>
<name>A0A9D2N0Q7_9FIRM</name>
<evidence type="ECO:0000256" key="1">
    <source>
        <dbReference type="ARBA" id="ARBA00023125"/>
    </source>
</evidence>
<evidence type="ECO:0000256" key="2">
    <source>
        <dbReference type="PROSITE-ProRule" id="PRU00335"/>
    </source>
</evidence>
<dbReference type="InterPro" id="IPR039532">
    <property type="entry name" value="TetR_C_Firmicutes"/>
</dbReference>
<feature type="DNA-binding region" description="H-T-H motif" evidence="2">
    <location>
        <begin position="28"/>
        <end position="47"/>
    </location>
</feature>
<dbReference type="PANTHER" id="PTHR43479">
    <property type="entry name" value="ACREF/ENVCD OPERON REPRESSOR-RELATED"/>
    <property type="match status" value="1"/>
</dbReference>
<dbReference type="PANTHER" id="PTHR43479:SF7">
    <property type="entry name" value="TETR-FAMILY TRANSCRIPTIONAL REGULATOR"/>
    <property type="match status" value="1"/>
</dbReference>
<organism evidence="4 5">
    <name type="scientific">Candidatus Enterocloster excrementipullorum</name>
    <dbReference type="NCBI Taxonomy" id="2838559"/>
    <lineage>
        <taxon>Bacteria</taxon>
        <taxon>Bacillati</taxon>
        <taxon>Bacillota</taxon>
        <taxon>Clostridia</taxon>
        <taxon>Lachnospirales</taxon>
        <taxon>Lachnospiraceae</taxon>
        <taxon>Enterocloster</taxon>
    </lineage>
</organism>
<dbReference type="EMBL" id="DWWT01000030">
    <property type="protein sequence ID" value="HJC05956.1"/>
    <property type="molecule type" value="Genomic_DNA"/>
</dbReference>
<reference evidence="4" key="2">
    <citation type="submission" date="2021-04" db="EMBL/GenBank/DDBJ databases">
        <authorList>
            <person name="Gilroy R."/>
        </authorList>
    </citation>
    <scope>NUCLEOTIDE SEQUENCE</scope>
    <source>
        <strain evidence="4">CHK180-15479</strain>
    </source>
</reference>
<dbReference type="Gene3D" id="1.10.357.10">
    <property type="entry name" value="Tetracycline Repressor, domain 2"/>
    <property type="match status" value="1"/>
</dbReference>
<dbReference type="InterPro" id="IPR009057">
    <property type="entry name" value="Homeodomain-like_sf"/>
</dbReference>
<evidence type="ECO:0000313" key="4">
    <source>
        <dbReference type="EMBL" id="HJC05956.1"/>
    </source>
</evidence>
<gene>
    <name evidence="4" type="ORF">H9704_07365</name>
</gene>
<reference evidence="4" key="1">
    <citation type="journal article" date="2021" name="PeerJ">
        <title>Extensive microbial diversity within the chicken gut microbiome revealed by metagenomics and culture.</title>
        <authorList>
            <person name="Gilroy R."/>
            <person name="Ravi A."/>
            <person name="Getino M."/>
            <person name="Pursley I."/>
            <person name="Horton D.L."/>
            <person name="Alikhan N.F."/>
            <person name="Baker D."/>
            <person name="Gharbi K."/>
            <person name="Hall N."/>
            <person name="Watson M."/>
            <person name="Adriaenssens E.M."/>
            <person name="Foster-Nyarko E."/>
            <person name="Jarju S."/>
            <person name="Secka A."/>
            <person name="Antonio M."/>
            <person name="Oren A."/>
            <person name="Chaudhuri R.R."/>
            <person name="La Ragione R."/>
            <person name="Hildebrand F."/>
            <person name="Pallen M.J."/>
        </authorList>
    </citation>
    <scope>NUCLEOTIDE SEQUENCE</scope>
    <source>
        <strain evidence="4">CHK180-15479</strain>
    </source>
</reference>
<dbReference type="AlphaFoldDB" id="A0A9D2N0Q7"/>
<comment type="caution">
    <text evidence="4">The sequence shown here is derived from an EMBL/GenBank/DDBJ whole genome shotgun (WGS) entry which is preliminary data.</text>
</comment>
<dbReference type="PROSITE" id="PS50977">
    <property type="entry name" value="HTH_TETR_2"/>
    <property type="match status" value="1"/>
</dbReference>
<dbReference type="Proteomes" id="UP000823910">
    <property type="component" value="Unassembled WGS sequence"/>
</dbReference>
<keyword evidence="1 2" id="KW-0238">DNA-binding</keyword>
<sequence>MGKQETMKYRLAQAIRECMKTTPVDKITIREIVQTCGTTRQTFYRHFTDKYDLINWYFDKLLAESFAHMGEGKTVYEGLVKKFLYIEEEHLFFAAAFRSDDQNSLKEHDFALILSFYLDLIKEKTGRAPDERIRFLLEMYCQGSIYMTVKWVLGGLKMTPREMAALLVDAMPEPVRRLFGQLKLL</sequence>
<dbReference type="GO" id="GO:0003677">
    <property type="term" value="F:DNA binding"/>
    <property type="evidence" value="ECO:0007669"/>
    <property type="project" value="UniProtKB-UniRule"/>
</dbReference>
<proteinExistence type="predicted"/>